<feature type="compositionally biased region" description="Acidic residues" evidence="1">
    <location>
        <begin position="40"/>
        <end position="54"/>
    </location>
</feature>
<feature type="region of interest" description="Disordered" evidence="1">
    <location>
        <begin position="1"/>
        <end position="54"/>
    </location>
</feature>
<proteinExistence type="predicted"/>
<keyword evidence="3" id="KW-1185">Reference proteome</keyword>
<dbReference type="RefSeq" id="WP_179224437.1">
    <property type="nucleotide sequence ID" value="NZ_FZOO01000005.1"/>
</dbReference>
<evidence type="ECO:0000256" key="1">
    <source>
        <dbReference type="SAM" id="MobiDB-lite"/>
    </source>
</evidence>
<sequence>MTQSPGPTDGDVPSDAMSRDVPPAVVPGGDDDDRGNVPEEVYEDGLESGADEPS</sequence>
<organism evidence="2 3">
    <name type="scientific">Geodermatophilus pulveris</name>
    <dbReference type="NCBI Taxonomy" id="1564159"/>
    <lineage>
        <taxon>Bacteria</taxon>
        <taxon>Bacillati</taxon>
        <taxon>Actinomycetota</taxon>
        <taxon>Actinomycetes</taxon>
        <taxon>Geodermatophilales</taxon>
        <taxon>Geodermatophilaceae</taxon>
        <taxon>Geodermatophilus</taxon>
    </lineage>
</organism>
<dbReference type="AlphaFoldDB" id="A0A239FF99"/>
<dbReference type="Proteomes" id="UP000198373">
    <property type="component" value="Unassembled WGS sequence"/>
</dbReference>
<name>A0A239FF99_9ACTN</name>
<evidence type="ECO:0000313" key="2">
    <source>
        <dbReference type="EMBL" id="SNS55441.1"/>
    </source>
</evidence>
<evidence type="ECO:0000313" key="3">
    <source>
        <dbReference type="Proteomes" id="UP000198373"/>
    </source>
</evidence>
<protein>
    <submittedName>
        <fullName evidence="2">Uncharacterized protein</fullName>
    </submittedName>
</protein>
<gene>
    <name evidence="2" type="ORF">SAMN06893096_10558</name>
</gene>
<reference evidence="3" key="1">
    <citation type="submission" date="2017-06" db="EMBL/GenBank/DDBJ databases">
        <authorList>
            <person name="Varghese N."/>
            <person name="Submissions S."/>
        </authorList>
    </citation>
    <scope>NUCLEOTIDE SEQUENCE [LARGE SCALE GENOMIC DNA]</scope>
    <source>
        <strain evidence="3">DSM 46839</strain>
    </source>
</reference>
<dbReference type="EMBL" id="FZOO01000005">
    <property type="protein sequence ID" value="SNS55441.1"/>
    <property type="molecule type" value="Genomic_DNA"/>
</dbReference>
<accession>A0A239FF99</accession>